<name>A0A1C6XMW5_PLACU</name>
<dbReference type="EMBL" id="LT608179">
    <property type="protein sequence ID" value="SCM06114.1"/>
    <property type="molecule type" value="Genomic_DNA"/>
</dbReference>
<dbReference type="Proteomes" id="UP000507163">
    <property type="component" value="Chromosome 13"/>
</dbReference>
<evidence type="ECO:0000256" key="1">
    <source>
        <dbReference type="SAM" id="MobiDB-lite"/>
    </source>
</evidence>
<protein>
    <submittedName>
        <fullName evidence="2">Uncharacterized protein</fullName>
    </submittedName>
</protein>
<feature type="compositionally biased region" description="Polar residues" evidence="1">
    <location>
        <begin position="265"/>
        <end position="279"/>
    </location>
</feature>
<reference evidence="2 3" key="1">
    <citation type="submission" date="2016-08" db="EMBL/GenBank/DDBJ databases">
        <authorList>
            <consortium name="Pathogen Informatics"/>
        </authorList>
    </citation>
    <scope>NUCLEOTIDE SEQUENCE [LARGE SCALE GENOMIC DNA]</scope>
    <source>
        <strain evidence="2 3">AJ</strain>
    </source>
</reference>
<proteinExistence type="predicted"/>
<dbReference type="AlphaFoldDB" id="A0A1C6XMW5"/>
<sequence>MNNNLHYDEFKEDNYIKAWIKQSENPELFKDWNDIEDTCGSNELTKVVGFNNFNSNLINVIVNEHANNTLNKKKKRKAYSLFYSNEHNQENFSFYKDDIYNNNSDHNNYNNDNWTNTNFMNINNNANLINENHNSNRHSITSSFDGNDTRCFTGFDNTPACNIFDKSENYNNTSQMSPIKKMKRENICAENNDDTVFNNFMGSSPFFQIKKLKKISCGSESTSEFFNNYLETPTKAVSSNQNYYDLESKKGNSTNTTKENTSEEYVSSNNSASKRTINYSNKTDDFNDYRFSPEHDYLSSSEYVDEEDPSRCLNKKQSEVNFLGQKLDYKIVEDPMSFSKNHSRYSMI</sequence>
<evidence type="ECO:0000313" key="3">
    <source>
        <dbReference type="Proteomes" id="UP000507163"/>
    </source>
</evidence>
<organism evidence="2 3">
    <name type="scientific">Plasmodium chabaudi chabaudi</name>
    <dbReference type="NCBI Taxonomy" id="31271"/>
    <lineage>
        <taxon>Eukaryota</taxon>
        <taxon>Sar</taxon>
        <taxon>Alveolata</taxon>
        <taxon>Apicomplexa</taxon>
        <taxon>Aconoidasida</taxon>
        <taxon>Haemosporida</taxon>
        <taxon>Plasmodiidae</taxon>
        <taxon>Plasmodium</taxon>
        <taxon>Plasmodium (Vinckeia)</taxon>
    </lineage>
</organism>
<evidence type="ECO:0000313" key="2">
    <source>
        <dbReference type="EMBL" id="SCM06114.1"/>
    </source>
</evidence>
<accession>A0A1C6XMW5</accession>
<gene>
    <name evidence="2" type="ORF">PCHAJ_000409500</name>
</gene>
<feature type="region of interest" description="Disordered" evidence="1">
    <location>
        <begin position="247"/>
        <end position="279"/>
    </location>
</feature>